<protein>
    <submittedName>
        <fullName evidence="4">7905_t:CDS:1</fullName>
    </submittedName>
</protein>
<dbReference type="PANTHER" id="PTHR42264">
    <property type="entry name" value="EPHRIN_REC_LIKE DOMAIN-CONTAINING PROTEIN"/>
    <property type="match status" value="1"/>
</dbReference>
<proteinExistence type="predicted"/>
<evidence type="ECO:0000256" key="3">
    <source>
        <dbReference type="SAM" id="SignalP"/>
    </source>
</evidence>
<evidence type="ECO:0000313" key="5">
    <source>
        <dbReference type="Proteomes" id="UP001153678"/>
    </source>
</evidence>
<feature type="region of interest" description="Disordered" evidence="1">
    <location>
        <begin position="71"/>
        <end position="275"/>
    </location>
</feature>
<keyword evidence="2" id="KW-0472">Membrane</keyword>
<evidence type="ECO:0000256" key="2">
    <source>
        <dbReference type="SAM" id="Phobius"/>
    </source>
</evidence>
<keyword evidence="2" id="KW-1133">Transmembrane helix</keyword>
<keyword evidence="5" id="KW-1185">Reference proteome</keyword>
<accession>A0A9W4SSX4</accession>
<dbReference type="OrthoDB" id="2421397at2759"/>
<reference evidence="4" key="1">
    <citation type="submission" date="2022-08" db="EMBL/GenBank/DDBJ databases">
        <authorList>
            <person name="Kallberg Y."/>
            <person name="Tangrot J."/>
            <person name="Rosling A."/>
        </authorList>
    </citation>
    <scope>NUCLEOTIDE SEQUENCE</scope>
    <source>
        <strain evidence="4">Wild A</strain>
    </source>
</reference>
<name>A0A9W4SSX4_9GLOM</name>
<comment type="caution">
    <text evidence="4">The sequence shown here is derived from an EMBL/GenBank/DDBJ whole genome shotgun (WGS) entry which is preliminary data.</text>
</comment>
<feature type="compositionally biased region" description="Basic and acidic residues" evidence="1">
    <location>
        <begin position="87"/>
        <end position="237"/>
    </location>
</feature>
<feature type="transmembrane region" description="Helical" evidence="2">
    <location>
        <begin position="917"/>
        <end position="935"/>
    </location>
</feature>
<organism evidence="4 5">
    <name type="scientific">Funneliformis geosporum</name>
    <dbReference type="NCBI Taxonomy" id="1117311"/>
    <lineage>
        <taxon>Eukaryota</taxon>
        <taxon>Fungi</taxon>
        <taxon>Fungi incertae sedis</taxon>
        <taxon>Mucoromycota</taxon>
        <taxon>Glomeromycotina</taxon>
        <taxon>Glomeromycetes</taxon>
        <taxon>Glomerales</taxon>
        <taxon>Glomeraceae</taxon>
        <taxon>Funneliformis</taxon>
    </lineage>
</organism>
<feature type="transmembrane region" description="Helical" evidence="2">
    <location>
        <begin position="973"/>
        <end position="999"/>
    </location>
</feature>
<dbReference type="Proteomes" id="UP001153678">
    <property type="component" value="Unassembled WGS sequence"/>
</dbReference>
<gene>
    <name evidence="4" type="ORF">FWILDA_LOCUS9504</name>
</gene>
<dbReference type="EMBL" id="CAMKVN010002254">
    <property type="protein sequence ID" value="CAI2180279.1"/>
    <property type="molecule type" value="Genomic_DNA"/>
</dbReference>
<feature type="chain" id="PRO_5040855889" evidence="3">
    <location>
        <begin position="28"/>
        <end position="1294"/>
    </location>
</feature>
<feature type="transmembrane region" description="Helical" evidence="2">
    <location>
        <begin position="947"/>
        <end position="967"/>
    </location>
</feature>
<feature type="signal peptide" evidence="3">
    <location>
        <begin position="1"/>
        <end position="27"/>
    </location>
</feature>
<keyword evidence="3" id="KW-0732">Signal</keyword>
<feature type="region of interest" description="Disordered" evidence="1">
    <location>
        <begin position="1191"/>
        <end position="1217"/>
    </location>
</feature>
<feature type="transmembrane region" description="Helical" evidence="2">
    <location>
        <begin position="1089"/>
        <end position="1108"/>
    </location>
</feature>
<sequence>MVSTTKSRIVIFLILLNFLFTISLVETNHGSDNISKNNDINLRGSSIIDSLKSRSVLIRKDLLVDITKSKVSDQEQYNGKKRHAGHVLHEMDKRGEHDKGKDHGKGGNGKEHEKGKKNGKEHEKEKDKDKKEKDNDKEQEKEKDKDNKDKDNDKEQENEKDKDNKDNDNDKEQEKEKDKDNKDNDNDKEQEKEKDKDNKDNDNDKEQEKEKDKDKNEKEVDKEQENEKDNDNMNKEDEEKENNNNNNDNKEGKGKNGAGKQPEVGKLPDPLSKSPTHIAKIIPEYRSISYVENYDSHVHSAKSYYPNGPLILRLVNHINEKCDEPKLNLRLVYKDNKIYPINFNYEIPDYNFCKDGNDKDLVEIYPLNIKFFLVRYVLTTGNGSYQEMGLIVDWDELGEAIVNSNPQHGFIWINLIQNNTLQWTNYSASGDVNQETKTSYISGQKYKVFPSLDGGYGIVFAGKNPDAAENVEKVPIVPLWVVNVMFIRPHGEITKPSVIYSTTTQINDMNIEVCNYAYDFPGLACIIKIQNVDDAISYVKIQFLSNGSTKKTIKIAVDESIVDYIYPLHNGGYIFSAKSSNLEVNFTGSIYDSDGKSYRVWNCPKMYGQRIVPHGVFPNNTVWMFFDGYYQSDQEEISYSSDTWTYMTATINDLPQPSVNEYNNLNINTTYPIIDGVLMENETHILSITYNNPILLSTGNISIYYQEDNTDKLILRQSYHTNSPNVTLSPDKKTIILDIFNHTFDISNSKYTVVIDDDAVKDLSYEEPLMGISSNIWRFTTDIKQEEYKPEEQHALVRLTIEASKNFSQLDSNQQSEFVQDLLKDLAECVPVLPDRMNTDRRNQWDPDVNSSQILLKFKILPEKYEQKISVDNIIKTLDEMIRNRETSPISHYPYTAMLDDTYGFRWKKSVWEKYELKLLAVGATLFLLAILAMFSYKKYDDGNCFVAFKVLLIALDFGLDLAFVLTHSRDVYYLYIPSLLTFVIPLGLNTLFTFFIVIRELSNNTKFYKWFRTYHNVAAIFTVCSIGDVDSLTMINSKLAGLDAFDAPIAPYTEKRILIVSIWNFIIEDTPQLIIQIIYIIYSVNYTIIPFLNLVSASLLWICICFGRSYHMFLRYQGPHTDRQINSTDYTNLNNDSDEYNGNGNDSLTDNTTEIRSVEYVLAPPEVVCHTTTIRTPSCWLSPEQAPDNSRHFNYNGGGSNNNNGGGPNYNRSDYQPLERRSSVPVYNSSLGPFDDGMAIGVAGPSNNNRARSGSGGISYEMVSSEHSNTNASTGGYVNNGYERVYGNDKILD</sequence>
<feature type="compositionally biased region" description="Gly residues" evidence="1">
    <location>
        <begin position="1197"/>
        <end position="1209"/>
    </location>
</feature>
<evidence type="ECO:0000313" key="4">
    <source>
        <dbReference type="EMBL" id="CAI2180279.1"/>
    </source>
</evidence>
<evidence type="ECO:0000256" key="1">
    <source>
        <dbReference type="SAM" id="MobiDB-lite"/>
    </source>
</evidence>
<keyword evidence="2" id="KW-0812">Transmembrane</keyword>